<dbReference type="KEGG" id="sacd:HS1genome_2249"/>
<keyword evidence="1" id="KW-0472">Membrane</keyword>
<dbReference type="AlphaFoldDB" id="A0A348B6Q8"/>
<feature type="transmembrane region" description="Helical" evidence="1">
    <location>
        <begin position="131"/>
        <end position="153"/>
    </location>
</feature>
<evidence type="ECO:0000313" key="2">
    <source>
        <dbReference type="EMBL" id="BBD73860.1"/>
    </source>
</evidence>
<sequence>MVALIVIVLGIVLFVYAGYLTTTSTVLPHSPAASLILKPGSGTYFPATFNFTYTIVSLISNSSSPFSVSVENVSSLVREEFVQNAYLLVLGRNAVGLKVEDNLSYPIELNYTYTPLTSAVEGQFTAIAASAFLSIAALIVGGIVGLVALALYLRKR</sequence>
<reference evidence="2" key="3">
    <citation type="journal article" date="2019" name="BMC Res. Notes">
        <title>Complete genome sequence of the Sulfodiicoccus acidiphilus strain HS-1T, the first crenarchaeon that lacks polB3, isolated from an acidic hot spring in Ohwaku-dani, Hakone, Japan.</title>
        <authorList>
            <person name="Sakai H.D."/>
            <person name="Kurosawa N."/>
        </authorList>
    </citation>
    <scope>NUCLEOTIDE SEQUENCE</scope>
    <source>
        <strain evidence="2">HS-1</strain>
    </source>
</reference>
<dbReference type="Proteomes" id="UP000616143">
    <property type="component" value="Unassembled WGS sequence"/>
</dbReference>
<evidence type="ECO:0000313" key="4">
    <source>
        <dbReference type="Proteomes" id="UP000276741"/>
    </source>
</evidence>
<evidence type="ECO:0000256" key="1">
    <source>
        <dbReference type="SAM" id="Phobius"/>
    </source>
</evidence>
<protein>
    <submittedName>
        <fullName evidence="2">Uncharacterized protein</fullName>
    </submittedName>
</protein>
<proteinExistence type="predicted"/>
<reference evidence="3" key="4">
    <citation type="submission" date="2020-09" db="EMBL/GenBank/DDBJ databases">
        <authorList>
            <person name="Sun Q."/>
            <person name="Ohkuma M."/>
        </authorList>
    </citation>
    <scope>NUCLEOTIDE SEQUENCE</scope>
    <source>
        <strain evidence="3">JCM 31740</strain>
    </source>
</reference>
<dbReference type="Proteomes" id="UP000276741">
    <property type="component" value="Chromosome"/>
</dbReference>
<organism evidence="2 4">
    <name type="scientific">Sulfodiicoccus acidiphilus</name>
    <dbReference type="NCBI Taxonomy" id="1670455"/>
    <lineage>
        <taxon>Archaea</taxon>
        <taxon>Thermoproteota</taxon>
        <taxon>Thermoprotei</taxon>
        <taxon>Sulfolobales</taxon>
        <taxon>Sulfolobaceae</taxon>
        <taxon>Sulfodiicoccus</taxon>
    </lineage>
</organism>
<reference evidence="3" key="1">
    <citation type="journal article" date="2014" name="Int. J. Syst. Evol. Microbiol.">
        <title>Complete genome sequence of Corynebacterium casei LMG S-19264T (=DSM 44701T), isolated from a smear-ripened cheese.</title>
        <authorList>
            <consortium name="US DOE Joint Genome Institute (JGI-PGF)"/>
            <person name="Walter F."/>
            <person name="Albersmeier A."/>
            <person name="Kalinowski J."/>
            <person name="Ruckert C."/>
        </authorList>
    </citation>
    <scope>NUCLEOTIDE SEQUENCE</scope>
    <source>
        <strain evidence="3">JCM 31740</strain>
    </source>
</reference>
<gene>
    <name evidence="3" type="ORF">GCM10007116_12270</name>
    <name evidence="2" type="ORF">HS1genome_2249</name>
</gene>
<reference evidence="4" key="2">
    <citation type="submission" date="2018-04" db="EMBL/GenBank/DDBJ databases">
        <title>Complete genome sequence of Sulfodiicoccus acidiphilus strain HS-1.</title>
        <authorList>
            <person name="Sakai H.D."/>
            <person name="Kurosawa N."/>
        </authorList>
    </citation>
    <scope>NUCLEOTIDE SEQUENCE [LARGE SCALE GENOMIC DNA]</scope>
    <source>
        <strain evidence="4">HS-1</strain>
    </source>
</reference>
<dbReference type="EMBL" id="AP018553">
    <property type="protein sequence ID" value="BBD73860.1"/>
    <property type="molecule type" value="Genomic_DNA"/>
</dbReference>
<keyword evidence="1" id="KW-1133">Transmembrane helix</keyword>
<keyword evidence="4" id="KW-1185">Reference proteome</keyword>
<name>A0A348B6Q8_9CREN</name>
<dbReference type="EMBL" id="BMQS01000010">
    <property type="protein sequence ID" value="GGT96270.1"/>
    <property type="molecule type" value="Genomic_DNA"/>
</dbReference>
<accession>A0A348B6Q8</accession>
<keyword evidence="1" id="KW-0812">Transmembrane</keyword>
<evidence type="ECO:0000313" key="3">
    <source>
        <dbReference type="EMBL" id="GGT96270.1"/>
    </source>
</evidence>